<sequence length="63" mass="7409">MEQTLTWIVGEILVVDSTTAIQTRMVVNPRLNSLCNKGKRLFTVHRYTLIFHEIVIEKFDYLL</sequence>
<protein>
    <submittedName>
        <fullName evidence="1">Uncharacterized protein</fullName>
    </submittedName>
</protein>
<dbReference type="EMBL" id="MGDD01000198">
    <property type="protein sequence ID" value="OGL44976.1"/>
    <property type="molecule type" value="Genomic_DNA"/>
</dbReference>
<evidence type="ECO:0000313" key="1">
    <source>
        <dbReference type="EMBL" id="OGL44976.1"/>
    </source>
</evidence>
<proteinExistence type="predicted"/>
<gene>
    <name evidence="1" type="ORF">A2161_06590</name>
</gene>
<dbReference type="Proteomes" id="UP000179266">
    <property type="component" value="Unassembled WGS sequence"/>
</dbReference>
<organism evidence="1 2">
    <name type="scientific">Candidatus Schekmanbacteria bacterium RBG_13_48_7</name>
    <dbReference type="NCBI Taxonomy" id="1817878"/>
    <lineage>
        <taxon>Bacteria</taxon>
        <taxon>Candidatus Schekmaniibacteriota</taxon>
    </lineage>
</organism>
<name>A0A1F7RTT0_9BACT</name>
<reference evidence="1 2" key="1">
    <citation type="journal article" date="2016" name="Nat. Commun.">
        <title>Thousands of microbial genomes shed light on interconnected biogeochemical processes in an aquifer system.</title>
        <authorList>
            <person name="Anantharaman K."/>
            <person name="Brown C.T."/>
            <person name="Hug L.A."/>
            <person name="Sharon I."/>
            <person name="Castelle C.J."/>
            <person name="Probst A.J."/>
            <person name="Thomas B.C."/>
            <person name="Singh A."/>
            <person name="Wilkins M.J."/>
            <person name="Karaoz U."/>
            <person name="Brodie E.L."/>
            <person name="Williams K.H."/>
            <person name="Hubbard S.S."/>
            <person name="Banfield J.F."/>
        </authorList>
    </citation>
    <scope>NUCLEOTIDE SEQUENCE [LARGE SCALE GENOMIC DNA]</scope>
</reference>
<dbReference type="AlphaFoldDB" id="A0A1F7RTT0"/>
<evidence type="ECO:0000313" key="2">
    <source>
        <dbReference type="Proteomes" id="UP000179266"/>
    </source>
</evidence>
<comment type="caution">
    <text evidence="1">The sequence shown here is derived from an EMBL/GenBank/DDBJ whole genome shotgun (WGS) entry which is preliminary data.</text>
</comment>
<accession>A0A1F7RTT0</accession>